<accession>A0ABS9L522</accession>
<comment type="caution">
    <text evidence="1">The sequence shown here is derived from an EMBL/GenBank/DDBJ whole genome shotgun (WGS) entry which is preliminary data.</text>
</comment>
<dbReference type="Proteomes" id="UP001165368">
    <property type="component" value="Unassembled WGS sequence"/>
</dbReference>
<keyword evidence="2" id="KW-1185">Reference proteome</keyword>
<dbReference type="EMBL" id="JAKLTQ010000003">
    <property type="protein sequence ID" value="MCG2621780.1"/>
    <property type="molecule type" value="Genomic_DNA"/>
</dbReference>
<proteinExistence type="predicted"/>
<protein>
    <submittedName>
        <fullName evidence="1">Uncharacterized protein</fullName>
    </submittedName>
</protein>
<evidence type="ECO:0000313" key="2">
    <source>
        <dbReference type="Proteomes" id="UP001165368"/>
    </source>
</evidence>
<organism evidence="1 2">
    <name type="scientific">Arthrobacter hankyongi</name>
    <dbReference type="NCBI Taxonomy" id="2904801"/>
    <lineage>
        <taxon>Bacteria</taxon>
        <taxon>Bacillati</taxon>
        <taxon>Actinomycetota</taxon>
        <taxon>Actinomycetes</taxon>
        <taxon>Micrococcales</taxon>
        <taxon>Micrococcaceae</taxon>
        <taxon>Arthrobacter</taxon>
    </lineage>
</organism>
<sequence>MEWATQQTLDLIDMAFDASFDEQFAVEFVAKIAGEPQLQFFQYEMVLAARHQPQMRATVERFMDIIWMR</sequence>
<name>A0ABS9L522_9MICC</name>
<gene>
    <name evidence="1" type="ORF">LVY72_07590</name>
</gene>
<dbReference type="RefSeq" id="WP_237819319.1">
    <property type="nucleotide sequence ID" value="NZ_JAKLTQ010000003.1"/>
</dbReference>
<evidence type="ECO:0000313" key="1">
    <source>
        <dbReference type="EMBL" id="MCG2621780.1"/>
    </source>
</evidence>
<reference evidence="1" key="1">
    <citation type="submission" date="2022-01" db="EMBL/GenBank/DDBJ databases">
        <authorList>
            <person name="Jo J.-H."/>
            <person name="Im W.-T."/>
        </authorList>
    </citation>
    <scope>NUCLEOTIDE SEQUENCE</scope>
    <source>
        <strain evidence="1">I2-34</strain>
    </source>
</reference>